<feature type="compositionally biased region" description="Polar residues" evidence="2">
    <location>
        <begin position="802"/>
        <end position="814"/>
    </location>
</feature>
<feature type="coiled-coil region" evidence="1">
    <location>
        <begin position="1176"/>
        <end position="1210"/>
    </location>
</feature>
<feature type="compositionally biased region" description="Basic and acidic residues" evidence="2">
    <location>
        <begin position="2411"/>
        <end position="2440"/>
    </location>
</feature>
<evidence type="ECO:0000256" key="2">
    <source>
        <dbReference type="SAM" id="MobiDB-lite"/>
    </source>
</evidence>
<feature type="compositionally biased region" description="Polar residues" evidence="2">
    <location>
        <begin position="771"/>
        <end position="785"/>
    </location>
</feature>
<feature type="region of interest" description="Disordered" evidence="2">
    <location>
        <begin position="1655"/>
        <end position="1696"/>
    </location>
</feature>
<dbReference type="EMBL" id="BKCJ010003984">
    <property type="protein sequence ID" value="GEU58334.1"/>
    <property type="molecule type" value="Genomic_DNA"/>
</dbReference>
<sequence>MTTLVDKAILSGADNRPPMLEKDMHDSWKSIMKLYMMNIHHGRMILESVENGPLIWPSIEENRVTRPKNYSELTDTEVIQADLFQKGDDPIDAINHMMSFLTAVVTSRYLTTNNQLRNSLNPRQQATINNGRETLQLIQGRQTSFAAGTSRTYTAGKIGNNSEKQRTVIYYNYPEIAEAQATQTVITHNTAYQADDFDAYDSDCDEINTAKVALIAKLSHYGLDDLVETLELGLVYLFETAMISTMDLDGVTCLNCNNLLPSHLMINHGFYANEDLIERACLCCRYGHVFTCVYPGIPGVYVWSLSPSWNIGIDERLVRVINRNLDNSTSNILIPLDSWTSRLLVYKLPLNDDVLNESLTIGVPLNEDEGFLIETVHIEYEWKLPRCDLSNKKKNGKAKATNGGEFGGQSVKQSVRYEPKAATNGTKTGVPNKVSSKPGSSHVSPMPKVHPLKAKVPYVSSRRSSNVDKGGNIIMSNSYAALDDESEEEVENVFDESANLLNSSKTCVSSSTYTVADDYIVFSTSKEKIQAEVHDKDKANYNNSSALEGRWIILLVGYIVSRIQENLLDRVSQLHYPFSLPEHLKADNTVRVNRCTTIDNTQAVPERTIVEKILNMSLENKAHYESEKEAIHLLLTGIRDEMYSTVDACKTARKIWIAIQRLQQESYYSRFYKIMNEMIRNNLTVATMQINVQFLQQLQPEWSKFVTIVKQQHELDKASYHKLFDVLKQYQKEVNEIHAERIAKNANPLTLVAASQPHPDPYYQAPKSHKSYATQPKASPPTRSRATTRHKGKEIAKPITPPSDSTNLPTTSELPQTLETRMWKILQEKFDWLADMHEEIDEHELEAHYSFMAKIHEVPTVDSGTDTKPLEQTDQNAVECDDEHVALANLIVNLKPKFDENKKIQKKLKKSNISLAHELEECKSNLEETSRALGESNSIRDSCLIALQNKQTKLETYKTLNDHTVDYDKLKHKLNETLGLLAQKEIDIKEGLKLKAYEILVVKEKHDELVKQSLLTKSHYEGLVKEKKRGPTSNGRQTFANPMYLKKAQSEKPCLYVISYDQSDRANKLVLDREETLTLEKGSRSKLNKDKVRPYDYTKLNSLYEILKPVTQEYHEQLAHANENNIKHFKELFDQAWEKHSHDHFRASTAHDMEILIKTCLMPLALKTQNDSFTFVHELKKEMHDDLKYVESLEKEIDELEYDKAEFSNMYDILLQEMDLETAQNTTTVKLPILKHGEYDMWRLRIEQSCKVQDYALWDVIENKNSFIPSAQTTTNADGTSTTLILGPVTTEESLPFEWNTHVLVWRNKPDLDTMSFDDLYNKFKIVKQKVRRTTSSSSNSQNMAFVSSPSSTNKVNTAYGVSTANTQVSPASTQVSTASTQKTGRKITINRSDTAGYDKSKVECFNCHKLGHFARESRQLRNQDNRNKNQDSSRMTINVEETASKAMVAIDGAGFDWRYMADDEVPTNMAFIAFSDSKNEVIFCEQIAVLKRDISYKDSEISMFKSELEKLKQEKESNQLKIENFNNASKSLDKLIRSQTPDNSRKGVGFISYNVVPPPPTGLFSPPKLDVSNSGLEEFRQPEFEGYEPKTSNNGNPQLELHRKEVIDSGRSRHITGNMSYLFEYEEIDGGYVAFGGDPKGGKITVVAWNQSNGSADKAKVEKGEEKKDAKDPRNKDNVVLSTEEPRVNQKKDANVNSTNNINIVSPTANVASIKDNVVDKDIVYGCANDPNMPNLEEINYSDDDEDVSVEADMTNQDSNILVSPISTTRIHKDHPVEQIIEDIHLALQTKRMTKNVTNYGELTFFLGLQVTQKDDRIFIIQDKYMDEILKKFGLSTVKIASTPMETSKPLLKDKNAEDVDVHLYRSMIGSLMYLTSLRFDIMFVVYSCARFQITPKVLHLHAVKRIFRYVKDQLKLGFWYPKDSPFDLEAYSDNDYDGASLDRKSTTGGCQFLGSRFISKQCKKQTVVANSTTKAKYVTASNYYEQLKEMANHTRIYVLPSHTKKVFANMKRQGKEFFGRVTPLFPTMIVQAQQKVDEGTEIPTNTQLTPTNIQPTTSQPQRKQKIKKPRRKGTELPQTSVPTEFVADDAVYEEMHDSVERAATTATGLDSEQDMGIISKTQFTVTLNEPSFIGTSSGSEPSAKRPWGMLLLKLGSSRRIKSSSEATLGDHEDASKQGRIIDNLDANEGVTLVNVTQGRIDQDMFDTGVLDDDEVVAEKEVSTADPVTTAGEVVTTVGVKVSAAATTPIISMDDITLAKELTALKSEKPMVKEPSVPKAKGIVMREPEETIITIFPSQSSKDKGKEKMIKPEKPLKKKDQIMIDEEEEEANIALIAEWDDVQAMMDADHKLAKRFQAEEQGELTIKERLKLFVELINERKKYFARLRAEEERIKPLTKAQKRNQMCIETRAEGSSKRAREELESDKSKKQKLDEKVEAEVDSDQEEAEMKMYIKIISDDEIAIDAIPLATKPPIIIDWKIIKERKISSYHIIRHDESSKRPEEAYERVLWGDLKLMSKPDIESEVWRKLQGNKVIVWKLFSSREVHFVWFQNLLIFMLVEKRNLSKPVKTRRQIATDPEMCMFALTMSTTEPNTIKEAMVDSAWIEAMQEELHQFNKLKSGNSLTNPLANKVYRLMKALYGLKQVPRACWMSKKQDCTAMSSAEAETEHQLANMLTKALSEDRFQYLVRQIGMRCLTPVELEVLANESA</sequence>
<dbReference type="GO" id="GO:0003676">
    <property type="term" value="F:nucleic acid binding"/>
    <property type="evidence" value="ECO:0007669"/>
    <property type="project" value="InterPro"/>
</dbReference>
<proteinExistence type="predicted"/>
<dbReference type="GO" id="GO:0008270">
    <property type="term" value="F:zinc ion binding"/>
    <property type="evidence" value="ECO:0007669"/>
    <property type="project" value="InterPro"/>
</dbReference>
<evidence type="ECO:0000313" key="3">
    <source>
        <dbReference type="EMBL" id="GEU58334.1"/>
    </source>
</evidence>
<feature type="coiled-coil region" evidence="1">
    <location>
        <begin position="1502"/>
        <end position="1529"/>
    </location>
</feature>
<organism evidence="3">
    <name type="scientific">Tanacetum cinerariifolium</name>
    <name type="common">Dalmatian daisy</name>
    <name type="synonym">Chrysanthemum cinerariifolium</name>
    <dbReference type="NCBI Taxonomy" id="118510"/>
    <lineage>
        <taxon>Eukaryota</taxon>
        <taxon>Viridiplantae</taxon>
        <taxon>Streptophyta</taxon>
        <taxon>Embryophyta</taxon>
        <taxon>Tracheophyta</taxon>
        <taxon>Spermatophyta</taxon>
        <taxon>Magnoliopsida</taxon>
        <taxon>eudicotyledons</taxon>
        <taxon>Gunneridae</taxon>
        <taxon>Pentapetalae</taxon>
        <taxon>asterids</taxon>
        <taxon>campanulids</taxon>
        <taxon>Asterales</taxon>
        <taxon>Asteraceae</taxon>
        <taxon>Asteroideae</taxon>
        <taxon>Anthemideae</taxon>
        <taxon>Anthemidinae</taxon>
        <taxon>Tanacetum</taxon>
    </lineage>
</organism>
<evidence type="ECO:0008006" key="4">
    <source>
        <dbReference type="Google" id="ProtNLM"/>
    </source>
</evidence>
<comment type="caution">
    <text evidence="3">The sequence shown here is derived from an EMBL/GenBank/DDBJ whole genome shotgun (WGS) entry which is preliminary data.</text>
</comment>
<feature type="compositionally biased region" description="Basic and acidic residues" evidence="2">
    <location>
        <begin position="1685"/>
        <end position="1695"/>
    </location>
</feature>
<feature type="compositionally biased region" description="Basic residues" evidence="2">
    <location>
        <begin position="2064"/>
        <end position="2073"/>
    </location>
</feature>
<feature type="region of interest" description="Disordered" evidence="2">
    <location>
        <begin position="2043"/>
        <end position="2081"/>
    </location>
</feature>
<accession>A0A6L2LDS0</accession>
<feature type="compositionally biased region" description="Basic and acidic residues" evidence="2">
    <location>
        <begin position="1658"/>
        <end position="1678"/>
    </location>
</feature>
<dbReference type="PANTHER" id="PTHR11439">
    <property type="entry name" value="GAG-POL-RELATED RETROTRANSPOSON"/>
    <property type="match status" value="1"/>
</dbReference>
<dbReference type="InterPro" id="IPR036875">
    <property type="entry name" value="Znf_CCHC_sf"/>
</dbReference>
<evidence type="ECO:0000256" key="1">
    <source>
        <dbReference type="SAM" id="Coils"/>
    </source>
</evidence>
<keyword evidence="1" id="KW-0175">Coiled coil</keyword>
<feature type="region of interest" description="Disordered" evidence="2">
    <location>
        <begin position="393"/>
        <end position="448"/>
    </location>
</feature>
<name>A0A6L2LDS0_TANCI</name>
<dbReference type="SUPFAM" id="SSF57756">
    <property type="entry name" value="Retrovirus zinc finger-like domains"/>
    <property type="match status" value="1"/>
</dbReference>
<feature type="compositionally biased region" description="Polar residues" evidence="2">
    <location>
        <begin position="2044"/>
        <end position="2060"/>
    </location>
</feature>
<protein>
    <recommendedName>
        <fullName evidence="4">Reverse transcriptase Ty1/copia-type domain-containing protein</fullName>
    </recommendedName>
</protein>
<gene>
    <name evidence="3" type="ORF">Tci_030312</name>
</gene>
<feature type="region of interest" description="Disordered" evidence="2">
    <location>
        <begin position="2409"/>
        <end position="2442"/>
    </location>
</feature>
<reference evidence="3" key="1">
    <citation type="journal article" date="2019" name="Sci. Rep.">
        <title>Draft genome of Tanacetum cinerariifolium, the natural source of mosquito coil.</title>
        <authorList>
            <person name="Yamashiro T."/>
            <person name="Shiraishi A."/>
            <person name="Satake H."/>
            <person name="Nakayama K."/>
        </authorList>
    </citation>
    <scope>NUCLEOTIDE SEQUENCE</scope>
</reference>
<feature type="compositionally biased region" description="Polar residues" evidence="2">
    <location>
        <begin position="423"/>
        <end position="443"/>
    </location>
</feature>
<dbReference type="PANTHER" id="PTHR11439:SF495">
    <property type="entry name" value="REVERSE TRANSCRIPTASE, RNA-DEPENDENT DNA POLYMERASE-RELATED"/>
    <property type="match status" value="1"/>
</dbReference>
<feature type="region of interest" description="Disordered" evidence="2">
    <location>
        <begin position="753"/>
        <end position="814"/>
    </location>
</feature>